<keyword evidence="3" id="KW-1133">Transmembrane helix</keyword>
<dbReference type="Gramene" id="KVI03959">
    <property type="protein sequence ID" value="KVI03959"/>
    <property type="gene ID" value="Ccrd_017755"/>
</dbReference>
<evidence type="ECO:0000256" key="3">
    <source>
        <dbReference type="SAM" id="Phobius"/>
    </source>
</evidence>
<dbReference type="EMBL" id="LEKV01002320">
    <property type="protein sequence ID" value="KVI03959.1"/>
    <property type="molecule type" value="Genomic_DNA"/>
</dbReference>
<sequence>MPSKQKCKLKPLWELPIPSSDGDRDRSFEVEQWEEAFQTAKRRRKRIILSLVKQVEISMVAKKDIKKIEDRGQNEVRAPLIAQDDRRKENNCMVYISTRLFSASMSNTLSFDDHHVHQTYQIGVGAAPALAVTGILLYITGFSLGMGAVPWVIMSESCSSFPPWSKLEAFSVNDSGTAGAMENKAALKVAIRIGFCTAAHRPPELGAESPEVFVEDAKHVLEDMLD</sequence>
<organism evidence="4 5">
    <name type="scientific">Cynara cardunculus var. scolymus</name>
    <name type="common">Globe artichoke</name>
    <name type="synonym">Cynara scolymus</name>
    <dbReference type="NCBI Taxonomy" id="59895"/>
    <lineage>
        <taxon>Eukaryota</taxon>
        <taxon>Viridiplantae</taxon>
        <taxon>Streptophyta</taxon>
        <taxon>Embryophyta</taxon>
        <taxon>Tracheophyta</taxon>
        <taxon>Spermatophyta</taxon>
        <taxon>Magnoliopsida</taxon>
        <taxon>eudicotyledons</taxon>
        <taxon>Gunneridae</taxon>
        <taxon>Pentapetalae</taxon>
        <taxon>asterids</taxon>
        <taxon>campanulids</taxon>
        <taxon>Asterales</taxon>
        <taxon>Asteraceae</taxon>
        <taxon>Carduoideae</taxon>
        <taxon>Cardueae</taxon>
        <taxon>Carduinae</taxon>
        <taxon>Cynara</taxon>
    </lineage>
</organism>
<dbReference type="InterPro" id="IPR036259">
    <property type="entry name" value="MFS_trans_sf"/>
</dbReference>
<comment type="similarity">
    <text evidence="1">Belongs to the major facilitator superfamily. Phosphate:H(+) symporter (TC 2.A.1.9) family.</text>
</comment>
<dbReference type="Gene3D" id="1.20.1250.20">
    <property type="entry name" value="MFS general substrate transporter like domains"/>
    <property type="match status" value="1"/>
</dbReference>
<reference evidence="4 5" key="1">
    <citation type="journal article" date="2016" name="Sci. Rep.">
        <title>The genome sequence of the outbreeding globe artichoke constructed de novo incorporating a phase-aware low-pass sequencing strategy of F1 progeny.</title>
        <authorList>
            <person name="Scaglione D."/>
            <person name="Reyes-Chin-Wo S."/>
            <person name="Acquadro A."/>
            <person name="Froenicke L."/>
            <person name="Portis E."/>
            <person name="Beitel C."/>
            <person name="Tirone M."/>
            <person name="Mauro R."/>
            <person name="Lo Monaco A."/>
            <person name="Mauromicale G."/>
            <person name="Faccioli P."/>
            <person name="Cattivelli L."/>
            <person name="Rieseberg L."/>
            <person name="Michelmore R."/>
            <person name="Lanteri S."/>
        </authorList>
    </citation>
    <scope>NUCLEOTIDE SEQUENCE [LARGE SCALE GENOMIC DNA]</scope>
    <source>
        <strain evidence="4">2C</strain>
    </source>
</reference>
<name>A0A103Y7J6_CYNCS</name>
<dbReference type="AlphaFoldDB" id="A0A103Y7J6"/>
<keyword evidence="5" id="KW-1185">Reference proteome</keyword>
<evidence type="ECO:0000256" key="1">
    <source>
        <dbReference type="ARBA" id="ARBA00044504"/>
    </source>
</evidence>
<protein>
    <submittedName>
        <fullName evidence="4">Uncharacterized protein</fullName>
    </submittedName>
</protein>
<comment type="caution">
    <text evidence="4">The sequence shown here is derived from an EMBL/GenBank/DDBJ whole genome shotgun (WGS) entry which is preliminary data.</text>
</comment>
<keyword evidence="3" id="KW-0812">Transmembrane</keyword>
<dbReference type="Proteomes" id="UP000243975">
    <property type="component" value="Unassembled WGS sequence"/>
</dbReference>
<evidence type="ECO:0000313" key="5">
    <source>
        <dbReference type="Proteomes" id="UP000243975"/>
    </source>
</evidence>
<gene>
    <name evidence="4" type="ORF">Ccrd_017755</name>
</gene>
<dbReference type="STRING" id="59895.A0A103Y7J6"/>
<feature type="region of interest" description="Disordered" evidence="2">
    <location>
        <begin position="1"/>
        <end position="26"/>
    </location>
</feature>
<evidence type="ECO:0000256" key="2">
    <source>
        <dbReference type="SAM" id="MobiDB-lite"/>
    </source>
</evidence>
<feature type="transmembrane region" description="Helical" evidence="3">
    <location>
        <begin position="129"/>
        <end position="153"/>
    </location>
</feature>
<accession>A0A103Y7J6</accession>
<keyword evidence="3" id="KW-0472">Membrane</keyword>
<proteinExistence type="inferred from homology"/>
<evidence type="ECO:0000313" key="4">
    <source>
        <dbReference type="EMBL" id="KVI03959.1"/>
    </source>
</evidence>